<accession>A0A327QL83</accession>
<dbReference type="AlphaFoldDB" id="A0A327QL83"/>
<dbReference type="RefSeq" id="WP_111625673.1">
    <property type="nucleotide sequence ID" value="NZ_QLLN01000021.1"/>
</dbReference>
<dbReference type="OrthoDB" id="1451607at2"/>
<dbReference type="Proteomes" id="UP000249696">
    <property type="component" value="Unassembled WGS sequence"/>
</dbReference>
<name>A0A327QL83_9FLAO</name>
<gene>
    <name evidence="1" type="ORF">LV92_04394</name>
</gene>
<dbReference type="EMBL" id="QLLN01000021">
    <property type="protein sequence ID" value="RAJ04615.1"/>
    <property type="molecule type" value="Genomic_DNA"/>
</dbReference>
<comment type="caution">
    <text evidence="1">The sequence shown here is derived from an EMBL/GenBank/DDBJ whole genome shotgun (WGS) entry which is preliminary data.</text>
</comment>
<organism evidence="1 2">
    <name type="scientific">Arenibacter echinorum</name>
    <dbReference type="NCBI Taxonomy" id="440515"/>
    <lineage>
        <taxon>Bacteria</taxon>
        <taxon>Pseudomonadati</taxon>
        <taxon>Bacteroidota</taxon>
        <taxon>Flavobacteriia</taxon>
        <taxon>Flavobacteriales</taxon>
        <taxon>Flavobacteriaceae</taxon>
        <taxon>Arenibacter</taxon>
    </lineage>
</organism>
<evidence type="ECO:0000313" key="1">
    <source>
        <dbReference type="EMBL" id="RAJ04615.1"/>
    </source>
</evidence>
<evidence type="ECO:0000313" key="2">
    <source>
        <dbReference type="Proteomes" id="UP000249696"/>
    </source>
</evidence>
<sequence length="89" mass="10205">MYNILESRIEFKNNQLFRITVLVEMSIGDVRAIYADTNLKAGYLVLKPNQEISKELLQQVAGYGSERRDKDDMFPGWHSKLTELRAIGG</sequence>
<proteinExistence type="predicted"/>
<reference evidence="1 2" key="1">
    <citation type="submission" date="2018-06" db="EMBL/GenBank/DDBJ databases">
        <title>Genomic Encyclopedia of Archaeal and Bacterial Type Strains, Phase II (KMG-II): from individual species to whole genera.</title>
        <authorList>
            <person name="Goeker M."/>
        </authorList>
    </citation>
    <scope>NUCLEOTIDE SEQUENCE [LARGE SCALE GENOMIC DNA]</scope>
    <source>
        <strain evidence="1 2">DSM 23522</strain>
    </source>
</reference>
<keyword evidence="2" id="KW-1185">Reference proteome</keyword>
<protein>
    <submittedName>
        <fullName evidence="1">Uncharacterized protein</fullName>
    </submittedName>
</protein>